<sequence length="180" mass="19427">MRKVIVTEFLTLDGVYEDSTPWQQGYSPEDGPFKHDELFESGGLLLGRLTYQGFAAYWPTASGTGAFGERMNSLPKFVVTTTLGSLEWNATALEGDVGAAVRALKQQDGQNLLVYGSGTLVQTLLRLGLVDELRLMVYPLVLGSGKRLFADGDRLALNLTSSRNLGSGVLLLTYESATGS</sequence>
<dbReference type="EMBL" id="JAPMIV010000056">
    <property type="protein sequence ID" value="MDV6376308.1"/>
    <property type="molecule type" value="Genomic_DNA"/>
</dbReference>
<evidence type="ECO:0000259" key="1">
    <source>
        <dbReference type="Pfam" id="PF01872"/>
    </source>
</evidence>
<gene>
    <name evidence="2" type="ORF">ORD21_17065</name>
</gene>
<dbReference type="RefSeq" id="WP_317641663.1">
    <property type="nucleotide sequence ID" value="NZ_JAPMIV010000056.1"/>
</dbReference>
<evidence type="ECO:0000313" key="2">
    <source>
        <dbReference type="EMBL" id="MDV6376308.1"/>
    </source>
</evidence>
<dbReference type="SUPFAM" id="SSF53597">
    <property type="entry name" value="Dihydrofolate reductase-like"/>
    <property type="match status" value="1"/>
</dbReference>
<evidence type="ECO:0000313" key="3">
    <source>
        <dbReference type="Proteomes" id="UP001276150"/>
    </source>
</evidence>
<proteinExistence type="predicted"/>
<dbReference type="Pfam" id="PF01872">
    <property type="entry name" value="RibD_C"/>
    <property type="match status" value="1"/>
</dbReference>
<dbReference type="Gene3D" id="3.40.430.10">
    <property type="entry name" value="Dihydrofolate Reductase, subunit A"/>
    <property type="match status" value="1"/>
</dbReference>
<dbReference type="PANTHER" id="PTHR38011:SF11">
    <property type="entry name" value="2,5-DIAMINO-6-RIBOSYLAMINO-4(3H)-PYRIMIDINONE 5'-PHOSPHATE REDUCTASE"/>
    <property type="match status" value="1"/>
</dbReference>
<keyword evidence="3" id="KW-1185">Reference proteome</keyword>
<comment type="caution">
    <text evidence="2">The sequence shown here is derived from an EMBL/GenBank/DDBJ whole genome shotgun (WGS) entry which is preliminary data.</text>
</comment>
<dbReference type="InterPro" id="IPR024072">
    <property type="entry name" value="DHFR-like_dom_sf"/>
</dbReference>
<protein>
    <submittedName>
        <fullName evidence="2">Dihydrofolate reductase family protein</fullName>
    </submittedName>
</protein>
<dbReference type="InterPro" id="IPR050765">
    <property type="entry name" value="Riboflavin_Biosynth_HTPR"/>
</dbReference>
<dbReference type="InterPro" id="IPR002734">
    <property type="entry name" value="RibDG_C"/>
</dbReference>
<name>A0ABU4DV36_9DEIO</name>
<accession>A0ABU4DV36</accession>
<dbReference type="PANTHER" id="PTHR38011">
    <property type="entry name" value="DIHYDROFOLATE REDUCTASE FAMILY PROTEIN (AFU_ORTHOLOGUE AFUA_8G06820)"/>
    <property type="match status" value="1"/>
</dbReference>
<reference evidence="2 3" key="1">
    <citation type="submission" date="2022-11" db="EMBL/GenBank/DDBJ databases">
        <title>Deinococcus ZS9-10, Low Temperature and Draught-tolerating, UV-resistant Bacteria from Continental Antarctica.</title>
        <authorList>
            <person name="Cheng L."/>
        </authorList>
    </citation>
    <scope>NUCLEOTIDE SEQUENCE [LARGE SCALE GENOMIC DNA]</scope>
    <source>
        <strain evidence="2 3">ZS9-10</strain>
    </source>
</reference>
<feature type="domain" description="Bacterial bifunctional deaminase-reductase C-terminal" evidence="1">
    <location>
        <begin position="2"/>
        <end position="171"/>
    </location>
</feature>
<dbReference type="Proteomes" id="UP001276150">
    <property type="component" value="Unassembled WGS sequence"/>
</dbReference>
<organism evidence="2 3">
    <name type="scientific">Deinococcus arenicola</name>
    <dbReference type="NCBI Taxonomy" id="2994950"/>
    <lineage>
        <taxon>Bacteria</taxon>
        <taxon>Thermotogati</taxon>
        <taxon>Deinococcota</taxon>
        <taxon>Deinococci</taxon>
        <taxon>Deinococcales</taxon>
        <taxon>Deinococcaceae</taxon>
        <taxon>Deinococcus</taxon>
    </lineage>
</organism>